<protein>
    <submittedName>
        <fullName evidence="1">Uncharacterized protein</fullName>
    </submittedName>
</protein>
<gene>
    <name evidence="1" type="ORF">LIER_10719</name>
</gene>
<organism evidence="1 2">
    <name type="scientific">Lithospermum erythrorhizon</name>
    <name type="common">Purple gromwell</name>
    <name type="synonym">Lithospermum officinale var. erythrorhizon</name>
    <dbReference type="NCBI Taxonomy" id="34254"/>
    <lineage>
        <taxon>Eukaryota</taxon>
        <taxon>Viridiplantae</taxon>
        <taxon>Streptophyta</taxon>
        <taxon>Embryophyta</taxon>
        <taxon>Tracheophyta</taxon>
        <taxon>Spermatophyta</taxon>
        <taxon>Magnoliopsida</taxon>
        <taxon>eudicotyledons</taxon>
        <taxon>Gunneridae</taxon>
        <taxon>Pentapetalae</taxon>
        <taxon>asterids</taxon>
        <taxon>lamiids</taxon>
        <taxon>Boraginales</taxon>
        <taxon>Boraginaceae</taxon>
        <taxon>Boraginoideae</taxon>
        <taxon>Lithospermeae</taxon>
        <taxon>Lithospermum</taxon>
    </lineage>
</organism>
<evidence type="ECO:0000313" key="1">
    <source>
        <dbReference type="EMBL" id="GAA0152172.1"/>
    </source>
</evidence>
<accession>A0AAV3PQH6</accession>
<reference evidence="1 2" key="1">
    <citation type="submission" date="2024-01" db="EMBL/GenBank/DDBJ databases">
        <title>The complete chloroplast genome sequence of Lithospermum erythrorhizon: insights into the phylogenetic relationship among Boraginaceae species and the maternal lineages of purple gromwells.</title>
        <authorList>
            <person name="Okada T."/>
            <person name="Watanabe K."/>
        </authorList>
    </citation>
    <scope>NUCLEOTIDE SEQUENCE [LARGE SCALE GENOMIC DNA]</scope>
</reference>
<dbReference type="Proteomes" id="UP001454036">
    <property type="component" value="Unassembled WGS sequence"/>
</dbReference>
<dbReference type="EMBL" id="BAABME010001929">
    <property type="protein sequence ID" value="GAA0152172.1"/>
    <property type="molecule type" value="Genomic_DNA"/>
</dbReference>
<sequence>MVRAFLWKGVAQGRYATKVSWSTLSLPKEEGGLGIKNLKLWNQACMAQYLSDISSHKESLWIKWVVVFRLKGRSLWSIFPKSTNC</sequence>
<name>A0AAV3PQH6_LITER</name>
<proteinExistence type="predicted"/>
<evidence type="ECO:0000313" key="2">
    <source>
        <dbReference type="Proteomes" id="UP001454036"/>
    </source>
</evidence>
<keyword evidence="2" id="KW-1185">Reference proteome</keyword>
<dbReference type="AlphaFoldDB" id="A0AAV3PQH6"/>
<comment type="caution">
    <text evidence="1">The sequence shown here is derived from an EMBL/GenBank/DDBJ whole genome shotgun (WGS) entry which is preliminary data.</text>
</comment>